<keyword evidence="5 7" id="KW-0663">Pyridoxal phosphate</keyword>
<gene>
    <name evidence="11" type="ORF">Z042_24105</name>
</gene>
<dbReference type="GO" id="GO:0008784">
    <property type="term" value="F:alanine racemase activity"/>
    <property type="evidence" value="ECO:0007669"/>
    <property type="project" value="UniProtKB-UniRule"/>
</dbReference>
<dbReference type="HOGENOM" id="CLU_028393_1_0_6"/>
<dbReference type="PANTHER" id="PTHR30511">
    <property type="entry name" value="ALANINE RACEMASE"/>
    <property type="match status" value="1"/>
</dbReference>
<dbReference type="InterPro" id="IPR009006">
    <property type="entry name" value="Ala_racemase/Decarboxylase_C"/>
</dbReference>
<dbReference type="KEGG" id="sfo:Z042_24105"/>
<dbReference type="SUPFAM" id="SSF50621">
    <property type="entry name" value="Alanine racemase C-terminal domain-like"/>
    <property type="match status" value="1"/>
</dbReference>
<feature type="binding site" evidence="7 9">
    <location>
        <position position="130"/>
    </location>
    <ligand>
        <name>substrate</name>
    </ligand>
</feature>
<dbReference type="NCBIfam" id="TIGR00492">
    <property type="entry name" value="alr"/>
    <property type="match status" value="1"/>
</dbReference>
<dbReference type="CDD" id="cd06827">
    <property type="entry name" value="PLPDE_III_AR_proteobact"/>
    <property type="match status" value="1"/>
</dbReference>
<comment type="function">
    <text evidence="7">Catalyzes the interconversion of L-alanine and D-alanine. May also act on other amino acids.</text>
</comment>
<keyword evidence="12" id="KW-1185">Reference proteome</keyword>
<keyword evidence="6 7" id="KW-0413">Isomerase</keyword>
<dbReference type="GO" id="GO:0030170">
    <property type="term" value="F:pyridoxal phosphate binding"/>
    <property type="evidence" value="ECO:0007669"/>
    <property type="project" value="UniProtKB-UniRule"/>
</dbReference>
<dbReference type="PROSITE" id="PS00395">
    <property type="entry name" value="ALANINE_RACEMASE"/>
    <property type="match status" value="1"/>
</dbReference>
<evidence type="ECO:0000256" key="8">
    <source>
        <dbReference type="PIRSR" id="PIRSR600821-50"/>
    </source>
</evidence>
<dbReference type="GO" id="GO:0030632">
    <property type="term" value="P:D-alanine biosynthetic process"/>
    <property type="evidence" value="ECO:0007669"/>
    <property type="project" value="UniProtKB-UniRule"/>
</dbReference>
<dbReference type="Gene3D" id="3.20.20.10">
    <property type="entry name" value="Alanine racemase"/>
    <property type="match status" value="1"/>
</dbReference>
<dbReference type="InterPro" id="IPR001608">
    <property type="entry name" value="Ala_racemase_N"/>
</dbReference>
<protein>
    <recommendedName>
        <fullName evidence="4 7">Alanine racemase</fullName>
        <ecNumber evidence="4 7">5.1.1.1</ecNumber>
    </recommendedName>
</protein>
<feature type="domain" description="Alanine racemase C-terminal" evidence="10">
    <location>
        <begin position="232"/>
        <end position="353"/>
    </location>
</feature>
<evidence type="ECO:0000256" key="7">
    <source>
        <dbReference type="HAMAP-Rule" id="MF_01201"/>
    </source>
</evidence>
<evidence type="ECO:0000313" key="12">
    <source>
        <dbReference type="Proteomes" id="UP000019030"/>
    </source>
</evidence>
<dbReference type="PATRIC" id="fig|1441930.4.peg.4769"/>
<dbReference type="eggNOG" id="COG0787">
    <property type="taxonomic scope" value="Bacteria"/>
</dbReference>
<comment type="catalytic activity">
    <reaction evidence="1 7">
        <text>L-alanine = D-alanine</text>
        <dbReference type="Rhea" id="RHEA:20249"/>
        <dbReference type="ChEBI" id="CHEBI:57416"/>
        <dbReference type="ChEBI" id="CHEBI:57972"/>
        <dbReference type="EC" id="5.1.1.1"/>
    </reaction>
</comment>
<feature type="active site" description="Proton acceptor; specific for L-alanine" evidence="7">
    <location>
        <position position="253"/>
    </location>
</feature>
<proteinExistence type="inferred from homology"/>
<dbReference type="InterPro" id="IPR020622">
    <property type="entry name" value="Ala_racemase_pyridoxalP-BS"/>
</dbReference>
<dbReference type="FunFam" id="3.20.20.10:FF:000002">
    <property type="entry name" value="Alanine racemase"/>
    <property type="match status" value="1"/>
</dbReference>
<dbReference type="Gene3D" id="2.40.37.10">
    <property type="entry name" value="Lyase, Ornithine Decarboxylase, Chain A, domain 1"/>
    <property type="match status" value="1"/>
</dbReference>
<dbReference type="InterPro" id="IPR011079">
    <property type="entry name" value="Ala_racemase_C"/>
</dbReference>
<dbReference type="FunFam" id="2.40.37.10:FF:000002">
    <property type="entry name" value="Alanine racemase"/>
    <property type="match status" value="1"/>
</dbReference>
<evidence type="ECO:0000256" key="3">
    <source>
        <dbReference type="ARBA" id="ARBA00007880"/>
    </source>
</evidence>
<dbReference type="EMBL" id="CP007044">
    <property type="protein sequence ID" value="AHG22342.1"/>
    <property type="molecule type" value="Genomic_DNA"/>
</dbReference>
<evidence type="ECO:0000313" key="11">
    <source>
        <dbReference type="EMBL" id="AHG22342.1"/>
    </source>
</evidence>
<dbReference type="PRINTS" id="PR00992">
    <property type="entry name" value="ALARACEMASE"/>
</dbReference>
<organism evidence="11 12">
    <name type="scientific">Chania multitudinisentens RB-25</name>
    <dbReference type="NCBI Taxonomy" id="1441930"/>
    <lineage>
        <taxon>Bacteria</taxon>
        <taxon>Pseudomonadati</taxon>
        <taxon>Pseudomonadota</taxon>
        <taxon>Gammaproteobacteria</taxon>
        <taxon>Enterobacterales</taxon>
        <taxon>Yersiniaceae</taxon>
        <taxon>Chania</taxon>
    </lineage>
</organism>
<dbReference type="InterPro" id="IPR000821">
    <property type="entry name" value="Ala_racemase"/>
</dbReference>
<evidence type="ECO:0000259" key="10">
    <source>
        <dbReference type="SMART" id="SM01005"/>
    </source>
</evidence>
<comment type="similarity">
    <text evidence="3 7">Belongs to the alanine racemase family.</text>
</comment>
<feature type="active site" description="Proton acceptor; specific for D-alanine" evidence="7">
    <location>
        <position position="35"/>
    </location>
</feature>
<dbReference type="EC" id="5.1.1.1" evidence="4 7"/>
<dbReference type="InterPro" id="IPR029066">
    <property type="entry name" value="PLP-binding_barrel"/>
</dbReference>
<dbReference type="HAMAP" id="MF_01201">
    <property type="entry name" value="Ala_racemase"/>
    <property type="match status" value="1"/>
</dbReference>
<dbReference type="PANTHER" id="PTHR30511:SF0">
    <property type="entry name" value="ALANINE RACEMASE, CATABOLIC-RELATED"/>
    <property type="match status" value="1"/>
</dbReference>
<dbReference type="STRING" id="1441930.Z042_24105"/>
<evidence type="ECO:0000256" key="1">
    <source>
        <dbReference type="ARBA" id="ARBA00000316"/>
    </source>
</evidence>
<accession>W0LJ20</accession>
<feature type="modified residue" description="N6-(pyridoxal phosphate)lysine" evidence="7 8">
    <location>
        <position position="35"/>
    </location>
</feature>
<dbReference type="SUPFAM" id="SSF51419">
    <property type="entry name" value="PLP-binding barrel"/>
    <property type="match status" value="1"/>
</dbReference>
<dbReference type="Proteomes" id="UP000019030">
    <property type="component" value="Chromosome"/>
</dbReference>
<reference evidence="11 12" key="2">
    <citation type="submission" date="2015-03" db="EMBL/GenBank/DDBJ databases">
        <authorList>
            <person name="Chan K.-G."/>
        </authorList>
    </citation>
    <scope>NUCLEOTIDE SEQUENCE [LARGE SCALE GENOMIC DNA]</scope>
    <source>
        <strain evidence="11 12">RB-25</strain>
    </source>
</reference>
<dbReference type="AlphaFoldDB" id="W0LJ20"/>
<dbReference type="Pfam" id="PF01168">
    <property type="entry name" value="Ala_racemase_N"/>
    <property type="match status" value="1"/>
</dbReference>
<dbReference type="RefSeq" id="WP_024913020.1">
    <property type="nucleotide sequence ID" value="NZ_CP007044.2"/>
</dbReference>
<comment type="cofactor">
    <cofactor evidence="2 7 8">
        <name>pyridoxal 5'-phosphate</name>
        <dbReference type="ChEBI" id="CHEBI:597326"/>
    </cofactor>
</comment>
<reference evidence="11 12" key="1">
    <citation type="submission" date="2014-01" db="EMBL/GenBank/DDBJ databases">
        <title>Isolation of Serratia multitudinisentens RB-25 from Ex-Landfill site.</title>
        <authorList>
            <person name="Robson E.H.J."/>
        </authorList>
    </citation>
    <scope>NUCLEOTIDE SEQUENCE [LARGE SCALE GENOMIC DNA]</scope>
    <source>
        <strain evidence="11 12">RB-25</strain>
    </source>
</reference>
<dbReference type="Pfam" id="PF00842">
    <property type="entry name" value="Ala_racemase_C"/>
    <property type="match status" value="1"/>
</dbReference>
<sequence length="365" mass="39497">MPRPITATLHLEAFENNLQVVRRFAPTAKVWSVVKANAYGHGLKNVWRNLAQTEGFALLDLAEAVLLRESGWQGPILLLEGFFQPEDLLLIDRYRLTTAVNSDWQLRAIAEARLQAPLEVYLKLNSGMNRLGFAPERLHNIWLQAQELRNIGSMTLMSHFATADSAEGVAQQMATIERAAAAVALPRCLANSAATLWHPSTHGSWVRPGIILYGVSPTGHWSDIAETGLQPVMTLSSEIIGIQRLKQGDRVGYGGSYTALGPQQIGVVACGYADGYPRHAPSGTPVWVGGVLTGTVGTVSMDMMMVDLTPCPQATIGTKVELWGRNLPVDDVATTAGTLGYELLTGLAARVTVNCLNQADYGVQQ</sequence>
<dbReference type="SMART" id="SM01005">
    <property type="entry name" value="Ala_racemase_C"/>
    <property type="match status" value="1"/>
</dbReference>
<evidence type="ECO:0000256" key="2">
    <source>
        <dbReference type="ARBA" id="ARBA00001933"/>
    </source>
</evidence>
<evidence type="ECO:0000256" key="6">
    <source>
        <dbReference type="ARBA" id="ARBA00023235"/>
    </source>
</evidence>
<dbReference type="OrthoDB" id="9813814at2"/>
<name>W0LJ20_9GAMM</name>
<evidence type="ECO:0000256" key="4">
    <source>
        <dbReference type="ARBA" id="ARBA00013089"/>
    </source>
</evidence>
<evidence type="ECO:0000256" key="5">
    <source>
        <dbReference type="ARBA" id="ARBA00022898"/>
    </source>
</evidence>
<comment type="pathway">
    <text evidence="7">Amino-acid biosynthesis; D-alanine biosynthesis; D-alanine from L-alanine: step 1/1.</text>
</comment>
<feature type="binding site" evidence="7 9">
    <location>
        <position position="301"/>
    </location>
    <ligand>
        <name>substrate</name>
    </ligand>
</feature>
<dbReference type="GO" id="GO:0042803">
    <property type="term" value="F:protein homodimerization activity"/>
    <property type="evidence" value="ECO:0007669"/>
    <property type="project" value="UniProtKB-ARBA"/>
</dbReference>
<dbReference type="GO" id="GO:0005829">
    <property type="term" value="C:cytosol"/>
    <property type="evidence" value="ECO:0007669"/>
    <property type="project" value="TreeGrafter"/>
</dbReference>
<evidence type="ECO:0000256" key="9">
    <source>
        <dbReference type="PIRSR" id="PIRSR600821-52"/>
    </source>
</evidence>
<dbReference type="NCBIfam" id="NF002970">
    <property type="entry name" value="PRK03646.1"/>
    <property type="match status" value="1"/>
</dbReference>
<dbReference type="UniPathway" id="UPA00042">
    <property type="reaction ID" value="UER00497"/>
</dbReference>